<evidence type="ECO:0000256" key="13">
    <source>
        <dbReference type="ARBA" id="ARBA00048173"/>
    </source>
</evidence>
<feature type="compositionally biased region" description="Acidic residues" evidence="15">
    <location>
        <begin position="179"/>
        <end position="190"/>
    </location>
</feature>
<reference evidence="17 18" key="1">
    <citation type="submission" date="2016-11" db="EMBL/GenBank/DDBJ databases">
        <authorList>
            <person name="Jaros S."/>
            <person name="Januszkiewicz K."/>
            <person name="Wedrychowicz H."/>
        </authorList>
    </citation>
    <scope>NUCLEOTIDE SEQUENCE [LARGE SCALE GENOMIC DNA]</scope>
</reference>
<keyword evidence="18" id="KW-1185">Reference proteome</keyword>
<keyword evidence="11" id="KW-0808">Transferase</keyword>
<dbReference type="GO" id="GO:0046872">
    <property type="term" value="F:metal ion binding"/>
    <property type="evidence" value="ECO:0007669"/>
    <property type="project" value="UniProtKB-KW"/>
</dbReference>
<keyword evidence="10" id="KW-0695">RNA-directed DNA polymerase</keyword>
<evidence type="ECO:0000256" key="8">
    <source>
        <dbReference type="ARBA" id="ARBA00022884"/>
    </source>
</evidence>
<keyword evidence="11" id="KW-0239">DNA-directed DNA polymerase</keyword>
<keyword evidence="12" id="KW-0233">DNA recombination</keyword>
<keyword evidence="8" id="KW-0694">RNA-binding</keyword>
<comment type="catalytic activity">
    <reaction evidence="13">
        <text>DNA(n) + a 2'-deoxyribonucleoside 5'-triphosphate = DNA(n+1) + diphosphate</text>
        <dbReference type="Rhea" id="RHEA:22508"/>
        <dbReference type="Rhea" id="RHEA-COMP:17339"/>
        <dbReference type="Rhea" id="RHEA-COMP:17340"/>
        <dbReference type="ChEBI" id="CHEBI:33019"/>
        <dbReference type="ChEBI" id="CHEBI:61560"/>
        <dbReference type="ChEBI" id="CHEBI:173112"/>
        <dbReference type="EC" id="2.7.7.49"/>
    </reaction>
</comment>
<feature type="region of interest" description="Disordered" evidence="15">
    <location>
        <begin position="213"/>
        <end position="240"/>
    </location>
</feature>
<dbReference type="GO" id="GO:0015074">
    <property type="term" value="P:DNA integration"/>
    <property type="evidence" value="ECO:0007669"/>
    <property type="project" value="UniProtKB-KW"/>
</dbReference>
<feature type="domain" description="Integrase catalytic" evidence="16">
    <location>
        <begin position="1"/>
        <end position="107"/>
    </location>
</feature>
<dbReference type="GO" id="GO:0004519">
    <property type="term" value="F:endonuclease activity"/>
    <property type="evidence" value="ECO:0007669"/>
    <property type="project" value="UniProtKB-KW"/>
</dbReference>
<evidence type="ECO:0000256" key="14">
    <source>
        <dbReference type="ARBA" id="ARBA00049244"/>
    </source>
</evidence>
<dbReference type="InterPro" id="IPR001584">
    <property type="entry name" value="Integrase_cat-core"/>
</dbReference>
<dbReference type="GO" id="GO:0006310">
    <property type="term" value="P:DNA recombination"/>
    <property type="evidence" value="ECO:0007669"/>
    <property type="project" value="UniProtKB-KW"/>
</dbReference>
<dbReference type="GO" id="GO:0003964">
    <property type="term" value="F:RNA-directed DNA polymerase activity"/>
    <property type="evidence" value="ECO:0007669"/>
    <property type="project" value="UniProtKB-KW"/>
</dbReference>
<evidence type="ECO:0000256" key="2">
    <source>
        <dbReference type="ARBA" id="ARBA00022695"/>
    </source>
</evidence>
<dbReference type="PROSITE" id="PS50994">
    <property type="entry name" value="INTEGRASE"/>
    <property type="match status" value="1"/>
</dbReference>
<dbReference type="PANTHER" id="PTHR42648">
    <property type="entry name" value="TRANSPOSASE, PUTATIVE-RELATED"/>
    <property type="match status" value="1"/>
</dbReference>
<evidence type="ECO:0000256" key="3">
    <source>
        <dbReference type="ARBA" id="ARBA00022722"/>
    </source>
</evidence>
<sequence>MARSRDSATLGYRSDNGREFDHSLFRDLLIKQGIIVEFTSPYTPEQNVQVERLKGPLMGLVRSMLLDSGPPMRFWSDALAVATFVLNRRPHPRIQGKTAIEVLLGKKLSLAHLQPFGSTAFVHVPEERRTKLAPRSSQGVLLGYSVEYNYGKLPFPFIILNLIRQMWAALAVVPRKDDDNDDNAGPDDGPDDYHDAEELLDSEAKVALAPREDYPIVRTGPNPGQLKNVNPSNVLPAGSCHRPQPPEVILPIIAAITVDFDTPPMFHDKLSYDAYCAWHEGIWVLGTICIKGDARGNIIRFTARLVSQGFTQRPGMDYHNNYAPVARPYLEPFDFDCAFLNGKMAENVYVRYPKG</sequence>
<dbReference type="InterPro" id="IPR036397">
    <property type="entry name" value="RNaseH_sf"/>
</dbReference>
<organism evidence="17 18">
    <name type="scientific">Microbotryum silenes-dioicae</name>
    <dbReference type="NCBI Taxonomy" id="796604"/>
    <lineage>
        <taxon>Eukaryota</taxon>
        <taxon>Fungi</taxon>
        <taxon>Dikarya</taxon>
        <taxon>Basidiomycota</taxon>
        <taxon>Pucciniomycotina</taxon>
        <taxon>Microbotryomycetes</taxon>
        <taxon>Microbotryales</taxon>
        <taxon>Microbotryaceae</taxon>
        <taxon>Microbotryum</taxon>
    </lineage>
</organism>
<comment type="catalytic activity">
    <reaction evidence="14">
        <text>DNA(n) + a 2'-deoxyribonucleoside 5'-triphosphate = DNA(n+1) + diphosphate</text>
        <dbReference type="Rhea" id="RHEA:22508"/>
        <dbReference type="Rhea" id="RHEA-COMP:17339"/>
        <dbReference type="Rhea" id="RHEA-COMP:17340"/>
        <dbReference type="ChEBI" id="CHEBI:33019"/>
        <dbReference type="ChEBI" id="CHEBI:61560"/>
        <dbReference type="ChEBI" id="CHEBI:173112"/>
        <dbReference type="EC" id="2.7.7.7"/>
    </reaction>
</comment>
<dbReference type="GO" id="GO:0003887">
    <property type="term" value="F:DNA-directed DNA polymerase activity"/>
    <property type="evidence" value="ECO:0007669"/>
    <property type="project" value="UniProtKB-KW"/>
</dbReference>
<dbReference type="Proteomes" id="UP000249464">
    <property type="component" value="Unassembled WGS sequence"/>
</dbReference>
<keyword evidence="5" id="KW-0255">Endonuclease</keyword>
<evidence type="ECO:0000259" key="16">
    <source>
        <dbReference type="PROSITE" id="PS50994"/>
    </source>
</evidence>
<dbReference type="SUPFAM" id="SSF53098">
    <property type="entry name" value="Ribonuclease H-like"/>
    <property type="match status" value="1"/>
</dbReference>
<evidence type="ECO:0000256" key="6">
    <source>
        <dbReference type="ARBA" id="ARBA00022801"/>
    </source>
</evidence>
<evidence type="ECO:0000256" key="9">
    <source>
        <dbReference type="ARBA" id="ARBA00022908"/>
    </source>
</evidence>
<keyword evidence="9" id="KW-0229">DNA integration</keyword>
<dbReference type="EMBL" id="FQNC01000020">
    <property type="protein sequence ID" value="SGY25516.1"/>
    <property type="molecule type" value="Genomic_DNA"/>
</dbReference>
<dbReference type="Gene3D" id="3.30.420.10">
    <property type="entry name" value="Ribonuclease H-like superfamily/Ribonuclease H"/>
    <property type="match status" value="1"/>
</dbReference>
<dbReference type="GO" id="GO:0005634">
    <property type="term" value="C:nucleus"/>
    <property type="evidence" value="ECO:0007669"/>
    <property type="project" value="UniProtKB-ARBA"/>
</dbReference>
<evidence type="ECO:0000256" key="4">
    <source>
        <dbReference type="ARBA" id="ARBA00022723"/>
    </source>
</evidence>
<keyword evidence="2" id="KW-0548">Nucleotidyltransferase</keyword>
<evidence type="ECO:0000256" key="1">
    <source>
        <dbReference type="ARBA" id="ARBA00022578"/>
    </source>
</evidence>
<dbReference type="Pfam" id="PF25597">
    <property type="entry name" value="SH3_retrovirus"/>
    <property type="match status" value="1"/>
</dbReference>
<name>A0A2X0NUF4_9BASI</name>
<dbReference type="GO" id="GO:0032196">
    <property type="term" value="P:transposition"/>
    <property type="evidence" value="ECO:0007669"/>
    <property type="project" value="UniProtKB-KW"/>
</dbReference>
<feature type="region of interest" description="Disordered" evidence="15">
    <location>
        <begin position="176"/>
        <end position="195"/>
    </location>
</feature>
<evidence type="ECO:0000256" key="7">
    <source>
        <dbReference type="ARBA" id="ARBA00022842"/>
    </source>
</evidence>
<keyword evidence="7" id="KW-0460">Magnesium</keyword>
<evidence type="ECO:0000313" key="17">
    <source>
        <dbReference type="EMBL" id="SGY25516.1"/>
    </source>
</evidence>
<dbReference type="AlphaFoldDB" id="A0A2X0NUF4"/>
<protein>
    <submittedName>
        <fullName evidence="17">BQ5605_C018g08631 protein</fullName>
    </submittedName>
</protein>
<keyword evidence="6" id="KW-0378">Hydrolase</keyword>
<dbReference type="GO" id="GO:0016787">
    <property type="term" value="F:hydrolase activity"/>
    <property type="evidence" value="ECO:0007669"/>
    <property type="project" value="UniProtKB-KW"/>
</dbReference>
<evidence type="ECO:0000313" key="18">
    <source>
        <dbReference type="Proteomes" id="UP000249464"/>
    </source>
</evidence>
<dbReference type="InterPro" id="IPR012337">
    <property type="entry name" value="RNaseH-like_sf"/>
</dbReference>
<proteinExistence type="predicted"/>
<keyword evidence="3" id="KW-0540">Nuclease</keyword>
<keyword evidence="1" id="KW-0815">Transposition</keyword>
<evidence type="ECO:0000256" key="10">
    <source>
        <dbReference type="ARBA" id="ARBA00022918"/>
    </source>
</evidence>
<dbReference type="InterPro" id="IPR039537">
    <property type="entry name" value="Retrotran_Ty1/copia-like"/>
</dbReference>
<dbReference type="STRING" id="796604.A0A2X0NUF4"/>
<dbReference type="GO" id="GO:0003723">
    <property type="term" value="F:RNA binding"/>
    <property type="evidence" value="ECO:0007669"/>
    <property type="project" value="UniProtKB-KW"/>
</dbReference>
<evidence type="ECO:0000256" key="5">
    <source>
        <dbReference type="ARBA" id="ARBA00022759"/>
    </source>
</evidence>
<accession>A0A2X0NUF4</accession>
<keyword evidence="4" id="KW-0479">Metal-binding</keyword>
<evidence type="ECO:0000256" key="12">
    <source>
        <dbReference type="ARBA" id="ARBA00023172"/>
    </source>
</evidence>
<evidence type="ECO:0000256" key="15">
    <source>
        <dbReference type="SAM" id="MobiDB-lite"/>
    </source>
</evidence>
<dbReference type="InterPro" id="IPR057670">
    <property type="entry name" value="SH3_retrovirus"/>
</dbReference>
<dbReference type="PANTHER" id="PTHR42648:SF11">
    <property type="entry name" value="TRANSPOSON TY4-P GAG-POL POLYPROTEIN"/>
    <property type="match status" value="1"/>
</dbReference>
<evidence type="ECO:0000256" key="11">
    <source>
        <dbReference type="ARBA" id="ARBA00022932"/>
    </source>
</evidence>
<gene>
    <name evidence="17" type="primary">BQ5605_C018g08631</name>
    <name evidence="17" type="ORF">BQ5605_C018G08631</name>
</gene>